<dbReference type="InterPro" id="IPR012341">
    <property type="entry name" value="6hp_glycosidase-like_sf"/>
</dbReference>
<keyword evidence="3" id="KW-1185">Reference proteome</keyword>
<organism evidence="2 3">
    <name type="scientific">Chroococcidiopsis thermalis (strain PCC 7203)</name>
    <dbReference type="NCBI Taxonomy" id="251229"/>
    <lineage>
        <taxon>Bacteria</taxon>
        <taxon>Bacillati</taxon>
        <taxon>Cyanobacteriota</taxon>
        <taxon>Cyanophyceae</taxon>
        <taxon>Chroococcidiopsidales</taxon>
        <taxon>Chroococcidiopsidaceae</taxon>
        <taxon>Chroococcidiopsis</taxon>
    </lineage>
</organism>
<dbReference type="Gene3D" id="1.50.10.10">
    <property type="match status" value="1"/>
</dbReference>
<dbReference type="GO" id="GO:0005975">
    <property type="term" value="P:carbohydrate metabolic process"/>
    <property type="evidence" value="ECO:0007669"/>
    <property type="project" value="InterPro"/>
</dbReference>
<dbReference type="RefSeq" id="WP_015154971.1">
    <property type="nucleotide sequence ID" value="NC_019695.1"/>
</dbReference>
<protein>
    <submittedName>
        <fullName evidence="2">Uncharacterized protein</fullName>
    </submittedName>
</protein>
<dbReference type="SUPFAM" id="SSF48208">
    <property type="entry name" value="Six-hairpin glycosidases"/>
    <property type="match status" value="1"/>
</dbReference>
<feature type="compositionally biased region" description="Polar residues" evidence="1">
    <location>
        <begin position="7"/>
        <end position="16"/>
    </location>
</feature>
<dbReference type="HOGENOM" id="CLU_596782_0_0_3"/>
<feature type="region of interest" description="Disordered" evidence="1">
    <location>
        <begin position="1"/>
        <end position="41"/>
    </location>
</feature>
<dbReference type="AlphaFoldDB" id="K9U2F9"/>
<sequence length="458" mass="51124">MIKSKNNKIGLNQSRESGVGSRELLERNRKEDDSKSSLSPLSPLSSYLPLLAWIVIPLLTILSGCAFQSPEVVTNNTKTVEDITQTATSTTAAIPRTVKTTPVDRQVLQQLEGRLYQQLQVLMAKAQGARPDGYVYTVDLSQILYYAAGKKDSRLYLPLRDFATRNLIIDKKSDPYTKGFVLWRYRDGAPADASGTTEALRLAESLWLGSQTLGDETDRQLAMSILQGYTRHAQIDHDKWLIRNYFNLQTRAFANNSFLVGYDPDLLKIVAQVTGDRELKSVAQKSYATIREAATPSGLLYDIIQPEVLTLVPELKQLAIFSPNDVVKLANTCTVAERAVEEAPEVGQRVIRFALARMPNLNTYYYGRDGEPVIPQKAEIPTYACLVRLSAKLKEEKAMYAFLNPFVNHAEFMAQNINQFSLYTVGEALLALQSVSQFNPPGSRDRLQSSSVSMRGRV</sequence>
<dbReference type="InterPro" id="IPR008928">
    <property type="entry name" value="6-hairpin_glycosidase_sf"/>
</dbReference>
<evidence type="ECO:0000313" key="3">
    <source>
        <dbReference type="Proteomes" id="UP000010384"/>
    </source>
</evidence>
<dbReference type="STRING" id="251229.Chro_2957"/>
<evidence type="ECO:0000256" key="1">
    <source>
        <dbReference type="SAM" id="MobiDB-lite"/>
    </source>
</evidence>
<feature type="compositionally biased region" description="Basic and acidic residues" evidence="1">
    <location>
        <begin position="23"/>
        <end position="35"/>
    </location>
</feature>
<evidence type="ECO:0000313" key="2">
    <source>
        <dbReference type="EMBL" id="AFY88424.1"/>
    </source>
</evidence>
<reference evidence="2 3" key="1">
    <citation type="submission" date="2012-06" db="EMBL/GenBank/DDBJ databases">
        <title>Finished chromosome of genome of Chroococcidiopsis thermalis PCC 7203.</title>
        <authorList>
            <consortium name="US DOE Joint Genome Institute"/>
            <person name="Gugger M."/>
            <person name="Coursin T."/>
            <person name="Rippka R."/>
            <person name="Tandeau De Marsac N."/>
            <person name="Huntemann M."/>
            <person name="Wei C.-L."/>
            <person name="Han J."/>
            <person name="Detter J.C."/>
            <person name="Han C."/>
            <person name="Tapia R."/>
            <person name="Davenport K."/>
            <person name="Daligault H."/>
            <person name="Erkkila T."/>
            <person name="Gu W."/>
            <person name="Munk A.C.C."/>
            <person name="Teshima H."/>
            <person name="Xu Y."/>
            <person name="Chain P."/>
            <person name="Chen A."/>
            <person name="Krypides N."/>
            <person name="Mavromatis K."/>
            <person name="Markowitz V."/>
            <person name="Szeto E."/>
            <person name="Ivanova N."/>
            <person name="Mikhailova N."/>
            <person name="Ovchinnikova G."/>
            <person name="Pagani I."/>
            <person name="Pati A."/>
            <person name="Goodwin L."/>
            <person name="Peters L."/>
            <person name="Pitluck S."/>
            <person name="Woyke T."/>
            <person name="Kerfeld C."/>
        </authorList>
    </citation>
    <scope>NUCLEOTIDE SEQUENCE [LARGE SCALE GENOMIC DNA]</scope>
    <source>
        <strain evidence="2 3">PCC 7203</strain>
    </source>
</reference>
<dbReference type="InParanoid" id="K9U2F9"/>
<gene>
    <name evidence="2" type="ORF">Chro_2957</name>
</gene>
<name>K9U2F9_CHRTP</name>
<dbReference type="OrthoDB" id="9777420at2"/>
<dbReference type="EMBL" id="CP003597">
    <property type="protein sequence ID" value="AFY88424.1"/>
    <property type="molecule type" value="Genomic_DNA"/>
</dbReference>
<proteinExistence type="predicted"/>
<accession>K9U2F9</accession>
<dbReference type="KEGG" id="cthe:Chro_2957"/>
<dbReference type="Proteomes" id="UP000010384">
    <property type="component" value="Chromosome"/>
</dbReference>